<comment type="caution">
    <text evidence="1">The sequence shown here is derived from an EMBL/GenBank/DDBJ whole genome shotgun (WGS) entry which is preliminary data.</text>
</comment>
<evidence type="ECO:0000313" key="1">
    <source>
        <dbReference type="EMBL" id="KRZ22776.1"/>
    </source>
</evidence>
<evidence type="ECO:0000313" key="2">
    <source>
        <dbReference type="Proteomes" id="UP000054805"/>
    </source>
</evidence>
<keyword evidence="2" id="KW-1185">Reference proteome</keyword>
<protein>
    <submittedName>
        <fullName evidence="1">Uncharacterized protein</fullName>
    </submittedName>
</protein>
<name>A0A0V1IJ60_TRIPS</name>
<dbReference type="AlphaFoldDB" id="A0A0V1IJ60"/>
<organism evidence="1 2">
    <name type="scientific">Trichinella pseudospiralis</name>
    <name type="common">Parasitic roundworm</name>
    <dbReference type="NCBI Taxonomy" id="6337"/>
    <lineage>
        <taxon>Eukaryota</taxon>
        <taxon>Metazoa</taxon>
        <taxon>Ecdysozoa</taxon>
        <taxon>Nematoda</taxon>
        <taxon>Enoplea</taxon>
        <taxon>Dorylaimia</taxon>
        <taxon>Trichinellida</taxon>
        <taxon>Trichinellidae</taxon>
        <taxon>Trichinella</taxon>
    </lineage>
</organism>
<proteinExistence type="predicted"/>
<dbReference type="Proteomes" id="UP000054805">
    <property type="component" value="Unassembled WGS sequence"/>
</dbReference>
<gene>
    <name evidence="1" type="ORF">T4B_4593</name>
</gene>
<sequence length="102" mass="11671">MKSWLTFSPRSCALTSVDQRSRKNSNCPVNTEQTGGQFCRGDFLKKASLAIQMIQHSANGPFPQWLCCVVFINDHSLVWTFFFISISLFQLCWLCQVTESRT</sequence>
<dbReference type="EMBL" id="JYDS01000164">
    <property type="protein sequence ID" value="KRZ22776.1"/>
    <property type="molecule type" value="Genomic_DNA"/>
</dbReference>
<reference evidence="1 2" key="1">
    <citation type="submission" date="2015-01" db="EMBL/GenBank/DDBJ databases">
        <title>Evolution of Trichinella species and genotypes.</title>
        <authorList>
            <person name="Korhonen P.K."/>
            <person name="Edoardo P."/>
            <person name="Giuseppe L.R."/>
            <person name="Gasser R.B."/>
        </authorList>
    </citation>
    <scope>NUCLEOTIDE SEQUENCE [LARGE SCALE GENOMIC DNA]</scope>
    <source>
        <strain evidence="1">ISS588</strain>
    </source>
</reference>
<accession>A0A0V1IJ60</accession>